<organism evidence="2 3">
    <name type="scientific">Pyrus ussuriensis x Pyrus communis</name>
    <dbReference type="NCBI Taxonomy" id="2448454"/>
    <lineage>
        <taxon>Eukaryota</taxon>
        <taxon>Viridiplantae</taxon>
        <taxon>Streptophyta</taxon>
        <taxon>Embryophyta</taxon>
        <taxon>Tracheophyta</taxon>
        <taxon>Spermatophyta</taxon>
        <taxon>Magnoliopsida</taxon>
        <taxon>eudicotyledons</taxon>
        <taxon>Gunneridae</taxon>
        <taxon>Pentapetalae</taxon>
        <taxon>rosids</taxon>
        <taxon>fabids</taxon>
        <taxon>Rosales</taxon>
        <taxon>Rosaceae</taxon>
        <taxon>Amygdaloideae</taxon>
        <taxon>Maleae</taxon>
        <taxon>Pyrus</taxon>
    </lineage>
</organism>
<dbReference type="CDD" id="cd09272">
    <property type="entry name" value="RNase_HI_RT_Ty1"/>
    <property type="match status" value="1"/>
</dbReference>
<reference evidence="2 3" key="3">
    <citation type="submission" date="2019-11" db="EMBL/GenBank/DDBJ databases">
        <title>A de novo genome assembly of a pear dwarfing rootstock.</title>
        <authorList>
            <person name="Wang F."/>
            <person name="Wang J."/>
            <person name="Li S."/>
            <person name="Zhang Y."/>
            <person name="Fang M."/>
            <person name="Ma L."/>
            <person name="Zhao Y."/>
            <person name="Jiang S."/>
        </authorList>
    </citation>
    <scope>NUCLEOTIDE SEQUENCE [LARGE SCALE GENOMIC DNA]</scope>
    <source>
        <strain evidence="2">S2</strain>
        <tissue evidence="2">Leaf</tissue>
    </source>
</reference>
<dbReference type="PANTHER" id="PTHR11439">
    <property type="entry name" value="GAG-POL-RELATED RETROTRANSPOSON"/>
    <property type="match status" value="1"/>
</dbReference>
<feature type="domain" description="Retroviral polymerase SH3-like" evidence="1">
    <location>
        <begin position="35"/>
        <end position="89"/>
    </location>
</feature>
<accession>A0A5N5GIZ6</accession>
<evidence type="ECO:0000313" key="3">
    <source>
        <dbReference type="Proteomes" id="UP000327157"/>
    </source>
</evidence>
<reference evidence="3" key="2">
    <citation type="submission" date="2019-10" db="EMBL/GenBank/DDBJ databases">
        <title>A de novo genome assembly of a pear dwarfing rootstock.</title>
        <authorList>
            <person name="Wang F."/>
            <person name="Wang J."/>
            <person name="Li S."/>
            <person name="Zhang Y."/>
            <person name="Fang M."/>
            <person name="Ma L."/>
            <person name="Zhao Y."/>
            <person name="Jiang S."/>
        </authorList>
    </citation>
    <scope>NUCLEOTIDE SEQUENCE [LARGE SCALE GENOMIC DNA]</scope>
</reference>
<evidence type="ECO:0000313" key="2">
    <source>
        <dbReference type="EMBL" id="KAB2615495.1"/>
    </source>
</evidence>
<dbReference type="InterPro" id="IPR057670">
    <property type="entry name" value="SH3_retrovirus"/>
</dbReference>
<dbReference type="EMBL" id="SMOL01000402">
    <property type="protein sequence ID" value="KAB2615495.1"/>
    <property type="molecule type" value="Genomic_DNA"/>
</dbReference>
<name>A0A5N5GIZ6_9ROSA</name>
<dbReference type="Pfam" id="PF25597">
    <property type="entry name" value="SH3_retrovirus"/>
    <property type="match status" value="1"/>
</dbReference>
<keyword evidence="3" id="KW-1185">Reference proteome</keyword>
<reference evidence="2 3" key="1">
    <citation type="submission" date="2019-09" db="EMBL/GenBank/DDBJ databases">
        <authorList>
            <person name="Ou C."/>
        </authorList>
    </citation>
    <scope>NUCLEOTIDE SEQUENCE [LARGE SCALE GENOMIC DNA]</scope>
    <source>
        <strain evidence="2">S2</strain>
        <tissue evidence="2">Leaf</tissue>
    </source>
</reference>
<comment type="caution">
    <text evidence="2">The sequence shown here is derived from an EMBL/GenBank/DDBJ whole genome shotgun (WGS) entry which is preliminary data.</text>
</comment>
<dbReference type="AlphaFoldDB" id="A0A5N5GIZ6"/>
<dbReference type="Proteomes" id="UP000327157">
    <property type="component" value="Chromosome 3"/>
</dbReference>
<protein>
    <recommendedName>
        <fullName evidence="1">Retroviral polymerase SH3-like domain-containing protein</fullName>
    </recommendedName>
</protein>
<dbReference type="OrthoDB" id="1194274at2759"/>
<dbReference type="PANTHER" id="PTHR11439:SF467">
    <property type="entry name" value="INTEGRASE CATALYTIC DOMAIN-CONTAINING PROTEIN"/>
    <property type="match status" value="1"/>
</dbReference>
<sequence>MLNGLPSTALKGRTPIKVWSGEPAQDYDKLRVFGCNAYFHVNKNKLDPRAKKPVFIGFNSGVKGFRLWCPKLNKIIVSRDVTFDESHMKLKEDVQMVELREQVIVNSQPKVVNSEEKSKWHDAMDDEMLSFHKNKTWELVELPRGRKAIGCKWHSSIRILLALVAQFNLELVQLDVKTAFLHEKLKEQMRREFEMKDLVEAKKIFEMEITRDRQKGTLLGAYFKLSSQQSPKADEEKMKMDGIPYANLVGGLMYAMVCTCPDIAHATEIVSRFMHNPGRERWNAAKWILRRSTFTMAKGPICWRSILQPTTALSTTKAEYMAIAEAIKEAMWTLGLLGDLGVEQHKLDEYCDSQSAIYLAKYQALRGLRFRVSKKEKKPSFFFYFLIYLCTCTIHRSNINMGAYECFHTIMAYKILIICFRIAYRLDGMTKAFAYLLQKRMKLTSAPPPPKKIPNFFSHRWNKDSKYCLPLLLHVL</sequence>
<proteinExistence type="predicted"/>
<gene>
    <name evidence="2" type="ORF">D8674_022083</name>
</gene>
<evidence type="ECO:0000259" key="1">
    <source>
        <dbReference type="Pfam" id="PF25597"/>
    </source>
</evidence>